<name>A0A382R3E4_9ZZZZ</name>
<dbReference type="SUPFAM" id="SSF51197">
    <property type="entry name" value="Clavaminate synthase-like"/>
    <property type="match status" value="1"/>
</dbReference>
<sequence>MIFTEKQIKFFETFGFIVLRGLMKPDEMELMTKESEDIMRELRGDKDFDGKTRQAVQPFFERRPFLHSLLGDDRINDIGEELCGPDFVLDGTEGNLHVGDTQWHGPYGAWEPLRWIKIGFYTESLKRDTGCLRFVPGSHIIGDPDYYEILRDNPQDPETFRPFGVKASEVPCYPVECEPGDVIVFVETLLHASFGGRAGRHQHAISFFQKPKTEQQINHVKQMYAQSTYSLK</sequence>
<dbReference type="GO" id="GO:0016491">
    <property type="term" value="F:oxidoreductase activity"/>
    <property type="evidence" value="ECO:0007669"/>
    <property type="project" value="UniProtKB-ARBA"/>
</dbReference>
<evidence type="ECO:0008006" key="2">
    <source>
        <dbReference type="Google" id="ProtNLM"/>
    </source>
</evidence>
<dbReference type="InterPro" id="IPR008775">
    <property type="entry name" value="Phytyl_CoA_dOase-like"/>
</dbReference>
<dbReference type="GO" id="GO:0046872">
    <property type="term" value="F:metal ion binding"/>
    <property type="evidence" value="ECO:0007669"/>
    <property type="project" value="UniProtKB-ARBA"/>
</dbReference>
<protein>
    <recommendedName>
        <fullName evidence="2">Phytanoyl-CoA dioxygenase family protein</fullName>
    </recommendedName>
</protein>
<dbReference type="AlphaFoldDB" id="A0A382R3E4"/>
<dbReference type="PANTHER" id="PTHR20883">
    <property type="entry name" value="PHYTANOYL-COA DIOXYGENASE DOMAIN CONTAINING 1"/>
    <property type="match status" value="1"/>
</dbReference>
<dbReference type="PANTHER" id="PTHR20883:SF48">
    <property type="entry name" value="ECTOINE DIOXYGENASE"/>
    <property type="match status" value="1"/>
</dbReference>
<gene>
    <name evidence="1" type="ORF">METZ01_LOCUS345050</name>
</gene>
<dbReference type="EMBL" id="UINC01118813">
    <property type="protein sequence ID" value="SVC92196.1"/>
    <property type="molecule type" value="Genomic_DNA"/>
</dbReference>
<reference evidence="1" key="1">
    <citation type="submission" date="2018-05" db="EMBL/GenBank/DDBJ databases">
        <authorList>
            <person name="Lanie J.A."/>
            <person name="Ng W.-L."/>
            <person name="Kazmierczak K.M."/>
            <person name="Andrzejewski T.M."/>
            <person name="Davidsen T.M."/>
            <person name="Wayne K.J."/>
            <person name="Tettelin H."/>
            <person name="Glass J.I."/>
            <person name="Rusch D."/>
            <person name="Podicherti R."/>
            <person name="Tsui H.-C.T."/>
            <person name="Winkler M.E."/>
        </authorList>
    </citation>
    <scope>NUCLEOTIDE SEQUENCE</scope>
</reference>
<proteinExistence type="predicted"/>
<evidence type="ECO:0000313" key="1">
    <source>
        <dbReference type="EMBL" id="SVC92196.1"/>
    </source>
</evidence>
<dbReference type="Pfam" id="PF05721">
    <property type="entry name" value="PhyH"/>
    <property type="match status" value="1"/>
</dbReference>
<dbReference type="Gene3D" id="2.60.120.620">
    <property type="entry name" value="q2cbj1_9rhob like domain"/>
    <property type="match status" value="1"/>
</dbReference>
<organism evidence="1">
    <name type="scientific">marine metagenome</name>
    <dbReference type="NCBI Taxonomy" id="408172"/>
    <lineage>
        <taxon>unclassified sequences</taxon>
        <taxon>metagenomes</taxon>
        <taxon>ecological metagenomes</taxon>
    </lineage>
</organism>
<feature type="non-terminal residue" evidence="1">
    <location>
        <position position="232"/>
    </location>
</feature>
<accession>A0A382R3E4</accession>